<dbReference type="STRING" id="889306.KP78_30050"/>
<accession>A0A0C2VLX3</accession>
<comment type="caution">
    <text evidence="1">The sequence shown here is derived from an EMBL/GenBank/DDBJ whole genome shotgun (WGS) entry which is preliminary data.</text>
</comment>
<dbReference type="EMBL" id="JXRP01000018">
    <property type="protein sequence ID" value="KIL45461.1"/>
    <property type="molecule type" value="Genomic_DNA"/>
</dbReference>
<organism evidence="1 2">
    <name type="scientific">Jeotgalibacillus soli</name>
    <dbReference type="NCBI Taxonomy" id="889306"/>
    <lineage>
        <taxon>Bacteria</taxon>
        <taxon>Bacillati</taxon>
        <taxon>Bacillota</taxon>
        <taxon>Bacilli</taxon>
        <taxon>Bacillales</taxon>
        <taxon>Caryophanaceae</taxon>
        <taxon>Jeotgalibacillus</taxon>
    </lineage>
</organism>
<dbReference type="Proteomes" id="UP000031938">
    <property type="component" value="Unassembled WGS sequence"/>
</dbReference>
<sequence>MRFIRKYEALRGGKESSRFTIIDCIHILFIHSFIQKVY</sequence>
<keyword evidence="2" id="KW-1185">Reference proteome</keyword>
<dbReference type="AlphaFoldDB" id="A0A0C2VLX3"/>
<reference evidence="1 2" key="1">
    <citation type="submission" date="2015-01" db="EMBL/GenBank/DDBJ databases">
        <title>Genome sequencing of Jeotgalibacillus soli.</title>
        <authorList>
            <person name="Goh K.M."/>
            <person name="Chan K.-G."/>
            <person name="Yaakop A.S."/>
            <person name="Ee R."/>
            <person name="Gan H.M."/>
            <person name="Chan C.S."/>
        </authorList>
    </citation>
    <scope>NUCLEOTIDE SEQUENCE [LARGE SCALE GENOMIC DNA]</scope>
    <source>
        <strain evidence="1 2">P9</strain>
    </source>
</reference>
<evidence type="ECO:0000313" key="2">
    <source>
        <dbReference type="Proteomes" id="UP000031938"/>
    </source>
</evidence>
<proteinExistence type="predicted"/>
<protein>
    <submittedName>
        <fullName evidence="1">Uncharacterized protein</fullName>
    </submittedName>
</protein>
<evidence type="ECO:0000313" key="1">
    <source>
        <dbReference type="EMBL" id="KIL45461.1"/>
    </source>
</evidence>
<gene>
    <name evidence="1" type="ORF">KP78_30050</name>
</gene>
<name>A0A0C2VLX3_9BACL</name>